<keyword evidence="4" id="KW-0812">Transmembrane</keyword>
<organism evidence="11 12">
    <name type="scientific">Grus japonensis</name>
    <name type="common">Japanese crane</name>
    <name type="synonym">Red-crowned crane</name>
    <dbReference type="NCBI Taxonomy" id="30415"/>
    <lineage>
        <taxon>Eukaryota</taxon>
        <taxon>Metazoa</taxon>
        <taxon>Chordata</taxon>
        <taxon>Craniata</taxon>
        <taxon>Vertebrata</taxon>
        <taxon>Euteleostomi</taxon>
        <taxon>Archelosauria</taxon>
        <taxon>Archosauria</taxon>
        <taxon>Dinosauria</taxon>
        <taxon>Saurischia</taxon>
        <taxon>Theropoda</taxon>
        <taxon>Coelurosauria</taxon>
        <taxon>Aves</taxon>
        <taxon>Neognathae</taxon>
        <taxon>Neoaves</taxon>
        <taxon>Gruiformes</taxon>
        <taxon>Gruidae</taxon>
        <taxon>Grus</taxon>
    </lineage>
</organism>
<evidence type="ECO:0000256" key="4">
    <source>
        <dbReference type="ARBA" id="ARBA00022692"/>
    </source>
</evidence>
<dbReference type="SUPFAM" id="SSF53474">
    <property type="entry name" value="alpha/beta-Hydrolases"/>
    <property type="match status" value="1"/>
</dbReference>
<evidence type="ECO:0000256" key="3">
    <source>
        <dbReference type="ARBA" id="ARBA00022475"/>
    </source>
</evidence>
<evidence type="ECO:0000256" key="1">
    <source>
        <dbReference type="ARBA" id="ARBA00004401"/>
    </source>
</evidence>
<keyword evidence="6" id="KW-1133">Transmembrane helix</keyword>
<protein>
    <submittedName>
        <fullName evidence="11">Dipeptidyl aminopeptidase-like protein 6</fullName>
    </submittedName>
</protein>
<proteinExistence type="inferred from homology"/>
<keyword evidence="9" id="KW-0325">Glycoprotein</keyword>
<dbReference type="InterPro" id="IPR029058">
    <property type="entry name" value="AB_hydrolase_fold"/>
</dbReference>
<name>A0ABC9WIA2_GRUJA</name>
<dbReference type="InterPro" id="IPR050278">
    <property type="entry name" value="Serine_Prot_S9B/DPPIV"/>
</dbReference>
<accession>A0ABC9WIA2</accession>
<dbReference type="InterPro" id="IPR001375">
    <property type="entry name" value="Peptidase_S9_cat"/>
</dbReference>
<keyword evidence="12" id="KW-1185">Reference proteome</keyword>
<keyword evidence="5" id="KW-0735">Signal-anchor</keyword>
<feature type="domain" description="Peptidase S9 prolyl oligopeptidase catalytic" evidence="10">
    <location>
        <begin position="82"/>
        <end position="191"/>
    </location>
</feature>
<evidence type="ECO:0000313" key="12">
    <source>
        <dbReference type="Proteomes" id="UP001623348"/>
    </source>
</evidence>
<evidence type="ECO:0000256" key="6">
    <source>
        <dbReference type="ARBA" id="ARBA00022989"/>
    </source>
</evidence>
<comment type="subcellular location">
    <subcellularLocation>
        <location evidence="1">Cell membrane</location>
        <topology evidence="1">Single-pass type II membrane protein</topology>
    </subcellularLocation>
</comment>
<evidence type="ECO:0000259" key="10">
    <source>
        <dbReference type="Pfam" id="PF00326"/>
    </source>
</evidence>
<evidence type="ECO:0000256" key="5">
    <source>
        <dbReference type="ARBA" id="ARBA00022968"/>
    </source>
</evidence>
<dbReference type="Gene3D" id="3.40.50.1820">
    <property type="entry name" value="alpha/beta hydrolase"/>
    <property type="match status" value="1"/>
</dbReference>
<keyword evidence="8" id="KW-1015">Disulfide bond</keyword>
<evidence type="ECO:0000256" key="7">
    <source>
        <dbReference type="ARBA" id="ARBA00023136"/>
    </source>
</evidence>
<reference evidence="11 12" key="1">
    <citation type="submission" date="2024-06" db="EMBL/GenBank/DDBJ databases">
        <title>The draft genome of Grus japonensis, version 3.</title>
        <authorList>
            <person name="Nabeshima K."/>
            <person name="Suzuki S."/>
            <person name="Onuma M."/>
        </authorList>
    </citation>
    <scope>NUCLEOTIDE SEQUENCE [LARGE SCALE GENOMIC DNA]</scope>
    <source>
        <strain evidence="11 12">451A</strain>
    </source>
</reference>
<gene>
    <name evidence="11" type="ORF">GRJ2_000962600</name>
</gene>
<keyword evidence="7" id="KW-0472">Membrane</keyword>
<evidence type="ECO:0000256" key="2">
    <source>
        <dbReference type="ARBA" id="ARBA00006150"/>
    </source>
</evidence>
<dbReference type="PANTHER" id="PTHR11731">
    <property type="entry name" value="PROTEASE FAMILY S9B,C DIPEPTIDYL-PEPTIDASE IV-RELATED"/>
    <property type="match status" value="1"/>
</dbReference>
<evidence type="ECO:0000256" key="9">
    <source>
        <dbReference type="ARBA" id="ARBA00023180"/>
    </source>
</evidence>
<comment type="caution">
    <text evidence="11">The sequence shown here is derived from an EMBL/GenBank/DDBJ whole genome shotgun (WGS) entry which is preliminary data.</text>
</comment>
<dbReference type="Pfam" id="PF00326">
    <property type="entry name" value="Peptidase_S9"/>
    <property type="match status" value="1"/>
</dbReference>
<keyword evidence="3" id="KW-1003">Cell membrane</keyword>
<dbReference type="EMBL" id="BAAFJT010000002">
    <property type="protein sequence ID" value="GAB0184973.1"/>
    <property type="molecule type" value="Genomic_DNA"/>
</dbReference>
<comment type="similarity">
    <text evidence="2">Belongs to the peptidase S9B family.</text>
</comment>
<dbReference type="GO" id="GO:0005886">
    <property type="term" value="C:plasma membrane"/>
    <property type="evidence" value="ECO:0007669"/>
    <property type="project" value="UniProtKB-SubCell"/>
</dbReference>
<dbReference type="PANTHER" id="PTHR11731:SF20">
    <property type="entry name" value="DIPEPTIDYL AMINOPEPTIDASE-LIKE PROTEIN 6"/>
    <property type="match status" value="1"/>
</dbReference>
<evidence type="ECO:0000256" key="8">
    <source>
        <dbReference type="ARBA" id="ARBA00023157"/>
    </source>
</evidence>
<evidence type="ECO:0000313" key="11">
    <source>
        <dbReference type="EMBL" id="GAB0184973.1"/>
    </source>
</evidence>
<dbReference type="Proteomes" id="UP001623348">
    <property type="component" value="Unassembled WGS sequence"/>
</dbReference>
<dbReference type="AlphaFoldDB" id="A0ABC9WIA2"/>
<sequence length="248" mass="28359">MGNESVAIRYQIFELEVNENVQLTVNDRQMPKVEYMEIKIDDYKLPMQILKPATFSDTAHYPLLLVVDGTPGSQIVTERFEVTWESVMVSSHNAIVLKFDGRGSGFQGTKLLHEVKRRLGLLEEKDQTMLKEHYIDKMRVGVFGKDYGGYLSTYMLPAGEENQVFACGAALSPLTDFKLYASAFSERYLGLHGIDNRAYEIYPDESHYFSNEALEQHLYNSIVNFFVACFQVQDKLPIAPLKEEEDDD</sequence>